<gene>
    <name evidence="2" type="ORF">Ato02nite_097100</name>
</gene>
<name>A0A920BQX4_9ACTN</name>
<feature type="compositionally biased region" description="Polar residues" evidence="1">
    <location>
        <begin position="1"/>
        <end position="13"/>
    </location>
</feature>
<dbReference type="EMBL" id="BOQN01000168">
    <property type="protein sequence ID" value="GIM97917.1"/>
    <property type="molecule type" value="Genomic_DNA"/>
</dbReference>
<keyword evidence="3" id="KW-1185">Reference proteome</keyword>
<feature type="region of interest" description="Disordered" evidence="1">
    <location>
        <begin position="48"/>
        <end position="77"/>
    </location>
</feature>
<feature type="region of interest" description="Disordered" evidence="1">
    <location>
        <begin position="98"/>
        <end position="124"/>
    </location>
</feature>
<evidence type="ECO:0000313" key="2">
    <source>
        <dbReference type="EMBL" id="GIM97917.1"/>
    </source>
</evidence>
<sequence>MASQSDESETSAVGLSGQDLWDEVRIEPVEIALPGGVGLTLRAFRKASELTPTEMDVEEEDPFDARERRATEDDEEEVIVDEEFQALLAEGEVDQTVDEDAKAAAEEPDPEDFADEKEEDEAADEDVPMFLSHKGRLLAFKTPESLVSFIRSGAPHDLAQLDSWATLAERVESTDIDPQPDDRYELDLVVENLRGGHDSWDLPLLIAAGEVARDLGYALRLKPVILALSPGSPLDDLDESLRSTENGGMSGFFGRRRLKKIGAQQASLGWRSVIGKISAAVDWRD</sequence>
<protein>
    <submittedName>
        <fullName evidence="2">Uncharacterized protein</fullName>
    </submittedName>
</protein>
<dbReference type="AlphaFoldDB" id="A0A920BQX4"/>
<evidence type="ECO:0000313" key="3">
    <source>
        <dbReference type="Proteomes" id="UP000677082"/>
    </source>
</evidence>
<evidence type="ECO:0000256" key="1">
    <source>
        <dbReference type="SAM" id="MobiDB-lite"/>
    </source>
</evidence>
<organism evidence="2 3">
    <name type="scientific">Paractinoplanes toevensis</name>
    <dbReference type="NCBI Taxonomy" id="571911"/>
    <lineage>
        <taxon>Bacteria</taxon>
        <taxon>Bacillati</taxon>
        <taxon>Actinomycetota</taxon>
        <taxon>Actinomycetes</taxon>
        <taxon>Micromonosporales</taxon>
        <taxon>Micromonosporaceae</taxon>
        <taxon>Paractinoplanes</taxon>
    </lineage>
</organism>
<feature type="compositionally biased region" description="Acidic residues" evidence="1">
    <location>
        <begin position="106"/>
        <end position="124"/>
    </location>
</feature>
<reference evidence="2 3" key="1">
    <citation type="submission" date="2021-03" db="EMBL/GenBank/DDBJ databases">
        <title>Whole genome shotgun sequence of Actinoplanes toevensis NBRC 105298.</title>
        <authorList>
            <person name="Komaki H."/>
            <person name="Tamura T."/>
        </authorList>
    </citation>
    <scope>NUCLEOTIDE SEQUENCE [LARGE SCALE GENOMIC DNA]</scope>
    <source>
        <strain evidence="2 3">NBRC 105298</strain>
    </source>
</reference>
<accession>A0A920BQX4</accession>
<proteinExistence type="predicted"/>
<dbReference type="Proteomes" id="UP000677082">
    <property type="component" value="Unassembled WGS sequence"/>
</dbReference>
<feature type="region of interest" description="Disordered" evidence="1">
    <location>
        <begin position="1"/>
        <end position="20"/>
    </location>
</feature>
<comment type="caution">
    <text evidence="2">The sequence shown here is derived from an EMBL/GenBank/DDBJ whole genome shotgun (WGS) entry which is preliminary data.</text>
</comment>